<protein>
    <submittedName>
        <fullName evidence="2">Uncharacterized protein</fullName>
    </submittedName>
</protein>
<dbReference type="Proteomes" id="UP001155241">
    <property type="component" value="Unassembled WGS sequence"/>
</dbReference>
<evidence type="ECO:0000256" key="1">
    <source>
        <dbReference type="SAM" id="MobiDB-lite"/>
    </source>
</evidence>
<accession>A0A9X2F969</accession>
<proteinExistence type="predicted"/>
<organism evidence="2 3">
    <name type="scientific">Aeoliella straminimaris</name>
    <dbReference type="NCBI Taxonomy" id="2954799"/>
    <lineage>
        <taxon>Bacteria</taxon>
        <taxon>Pseudomonadati</taxon>
        <taxon>Planctomycetota</taxon>
        <taxon>Planctomycetia</taxon>
        <taxon>Pirellulales</taxon>
        <taxon>Lacipirellulaceae</taxon>
        <taxon>Aeoliella</taxon>
    </lineage>
</organism>
<name>A0A9X2F969_9BACT</name>
<evidence type="ECO:0000313" key="3">
    <source>
        <dbReference type="Proteomes" id="UP001155241"/>
    </source>
</evidence>
<evidence type="ECO:0000313" key="2">
    <source>
        <dbReference type="EMBL" id="MCO6044184.1"/>
    </source>
</evidence>
<dbReference type="EMBL" id="JAMXLR010000036">
    <property type="protein sequence ID" value="MCO6044184.1"/>
    <property type="molecule type" value="Genomic_DNA"/>
</dbReference>
<reference evidence="2" key="1">
    <citation type="submission" date="2022-06" db="EMBL/GenBank/DDBJ databases">
        <title>Aeoliella straminimaris, a novel planctomycete from sediments.</title>
        <authorList>
            <person name="Vitorino I.R."/>
            <person name="Lage O.M."/>
        </authorList>
    </citation>
    <scope>NUCLEOTIDE SEQUENCE</scope>
    <source>
        <strain evidence="2">ICT_H6.2</strain>
    </source>
</reference>
<gene>
    <name evidence="2" type="ORF">NG895_09715</name>
</gene>
<comment type="caution">
    <text evidence="2">The sequence shown here is derived from an EMBL/GenBank/DDBJ whole genome shotgun (WGS) entry which is preliminary data.</text>
</comment>
<dbReference type="RefSeq" id="WP_252852289.1">
    <property type="nucleotide sequence ID" value="NZ_JAMXLR010000036.1"/>
</dbReference>
<dbReference type="AlphaFoldDB" id="A0A9X2F969"/>
<feature type="region of interest" description="Disordered" evidence="1">
    <location>
        <begin position="1"/>
        <end position="21"/>
    </location>
</feature>
<keyword evidence="3" id="KW-1185">Reference proteome</keyword>
<sequence length="130" mass="14646">MGKHKVSRKPNKDFPLAPASNDAWTKKTRGKVRYCGTWGKVVDGKMEVLPGDEWWKPASALYDALKDDLQVGREPSTPTNTELPTFDSDYASLEECGYDQYCQVVLSTRTGAFAQPSGWRRYVLVRIVVD</sequence>